<dbReference type="InterPro" id="IPR045584">
    <property type="entry name" value="Pilin-like"/>
</dbReference>
<feature type="compositionally biased region" description="Polar residues" evidence="2">
    <location>
        <begin position="401"/>
        <end position="410"/>
    </location>
</feature>
<proteinExistence type="predicted"/>
<organism evidence="4 5">
    <name type="scientific">Rubripirellula lacrimiformis</name>
    <dbReference type="NCBI Taxonomy" id="1930273"/>
    <lineage>
        <taxon>Bacteria</taxon>
        <taxon>Pseudomonadati</taxon>
        <taxon>Planctomycetota</taxon>
        <taxon>Planctomycetia</taxon>
        <taxon>Pirellulales</taxon>
        <taxon>Pirellulaceae</taxon>
        <taxon>Rubripirellula</taxon>
    </lineage>
</organism>
<dbReference type="NCBIfam" id="TIGR02532">
    <property type="entry name" value="IV_pilin_GFxxxE"/>
    <property type="match status" value="1"/>
</dbReference>
<dbReference type="OrthoDB" id="283383at2"/>
<dbReference type="Pfam" id="PF07963">
    <property type="entry name" value="N_methyl"/>
    <property type="match status" value="1"/>
</dbReference>
<dbReference type="Gene3D" id="3.30.700.10">
    <property type="entry name" value="Glycoprotein, Type 4 Pilin"/>
    <property type="match status" value="1"/>
</dbReference>
<dbReference type="InterPro" id="IPR012902">
    <property type="entry name" value="N_methyl_site"/>
</dbReference>
<dbReference type="Proteomes" id="UP000318538">
    <property type="component" value="Chromosome"/>
</dbReference>
<sequence length="416" mass="44105">MNIHLTRKRAAFTLVEILTVIIIIGILAGIAIPAVTGALRTAREAAIRLNIDVVGQGLEAYKLKYGSYPPDFSDWNKVERHFRKAFPNIDDSELMLLAQYTHLDSSYQRVPLTSGNVDPRAAAGYQYYRQCMDPAEALVFCLGGYSSNVRRPFTGEGGPLSPISSPDPGVTADYGLYQYNSARENGFMDVSEGLSIAVINSGTGSPNPANAGSAYTFSNDEYAATIPTADLQSGFTTRAPAGNPFAAIHYLADPFPVYSSNSDSGPLVYFASDNYTDTFAPATVTGGWMGGTGAGDFHSLNIYLHPGNDISLGVARPYLTDQLDTNSGGFLWAEPGKYQLISAGLDGSYGGTVAAGTGTAAGVVTRYASGSFANSAGSNPTGGDKYEDPESVYGAEKPQLDNITNFSTRTLESDLP</sequence>
<dbReference type="EMBL" id="CP036525">
    <property type="protein sequence ID" value="QDT06026.1"/>
    <property type="molecule type" value="Genomic_DNA"/>
</dbReference>
<evidence type="ECO:0000256" key="3">
    <source>
        <dbReference type="SAM" id="Phobius"/>
    </source>
</evidence>
<accession>A0A517NFV4</accession>
<dbReference type="SUPFAM" id="SSF54523">
    <property type="entry name" value="Pili subunits"/>
    <property type="match status" value="1"/>
</dbReference>
<dbReference type="GO" id="GO:0015627">
    <property type="term" value="C:type II protein secretion system complex"/>
    <property type="evidence" value="ECO:0007669"/>
    <property type="project" value="InterPro"/>
</dbReference>
<evidence type="ECO:0000256" key="1">
    <source>
        <dbReference type="ARBA" id="ARBA00022481"/>
    </source>
</evidence>
<feature type="transmembrane region" description="Helical" evidence="3">
    <location>
        <begin position="12"/>
        <end position="35"/>
    </location>
</feature>
<name>A0A517NFV4_9BACT</name>
<keyword evidence="1" id="KW-0488">Methylation</keyword>
<evidence type="ECO:0000256" key="2">
    <source>
        <dbReference type="SAM" id="MobiDB-lite"/>
    </source>
</evidence>
<dbReference type="PANTHER" id="PTHR30093">
    <property type="entry name" value="GENERAL SECRETION PATHWAY PROTEIN G"/>
    <property type="match status" value="1"/>
</dbReference>
<dbReference type="RefSeq" id="WP_145172437.1">
    <property type="nucleotide sequence ID" value="NZ_CP036525.1"/>
</dbReference>
<reference evidence="4 5" key="1">
    <citation type="submission" date="2019-02" db="EMBL/GenBank/DDBJ databases">
        <title>Deep-cultivation of Planctomycetes and their phenomic and genomic characterization uncovers novel biology.</title>
        <authorList>
            <person name="Wiegand S."/>
            <person name="Jogler M."/>
            <person name="Boedeker C."/>
            <person name="Pinto D."/>
            <person name="Vollmers J."/>
            <person name="Rivas-Marin E."/>
            <person name="Kohn T."/>
            <person name="Peeters S.H."/>
            <person name="Heuer A."/>
            <person name="Rast P."/>
            <person name="Oberbeckmann S."/>
            <person name="Bunk B."/>
            <person name="Jeske O."/>
            <person name="Meyerdierks A."/>
            <person name="Storesund J.E."/>
            <person name="Kallscheuer N."/>
            <person name="Luecker S."/>
            <person name="Lage O.M."/>
            <person name="Pohl T."/>
            <person name="Merkel B.J."/>
            <person name="Hornburger P."/>
            <person name="Mueller R.-W."/>
            <person name="Bruemmer F."/>
            <person name="Labrenz M."/>
            <person name="Spormann A.M."/>
            <person name="Op den Camp H."/>
            <person name="Overmann J."/>
            <person name="Amann R."/>
            <person name="Jetten M.S.M."/>
            <person name="Mascher T."/>
            <person name="Medema M.H."/>
            <person name="Devos D.P."/>
            <person name="Kaster A.-K."/>
            <person name="Ovreas L."/>
            <person name="Rohde M."/>
            <person name="Galperin M.Y."/>
            <person name="Jogler C."/>
        </authorList>
    </citation>
    <scope>NUCLEOTIDE SEQUENCE [LARGE SCALE GENOMIC DNA]</scope>
    <source>
        <strain evidence="4 5">K22_7</strain>
    </source>
</reference>
<dbReference type="GO" id="GO:0015628">
    <property type="term" value="P:protein secretion by the type II secretion system"/>
    <property type="evidence" value="ECO:0007669"/>
    <property type="project" value="InterPro"/>
</dbReference>
<dbReference type="PRINTS" id="PR00813">
    <property type="entry name" value="BCTERIALGSPG"/>
</dbReference>
<dbReference type="InterPro" id="IPR000983">
    <property type="entry name" value="Bac_GSPG_pilin"/>
</dbReference>
<feature type="region of interest" description="Disordered" evidence="2">
    <location>
        <begin position="374"/>
        <end position="416"/>
    </location>
</feature>
<dbReference type="KEGG" id="rlc:K227x_44330"/>
<keyword evidence="5" id="KW-1185">Reference proteome</keyword>
<keyword evidence="3" id="KW-0472">Membrane</keyword>
<dbReference type="PANTHER" id="PTHR30093:SF2">
    <property type="entry name" value="TYPE II SECRETION SYSTEM PROTEIN H"/>
    <property type="match status" value="1"/>
</dbReference>
<keyword evidence="3" id="KW-1133">Transmembrane helix</keyword>
<protein>
    <submittedName>
        <fullName evidence="4">Type II secretion system protein G</fullName>
    </submittedName>
</protein>
<evidence type="ECO:0000313" key="5">
    <source>
        <dbReference type="Proteomes" id="UP000318538"/>
    </source>
</evidence>
<gene>
    <name evidence="4" type="primary">xcpT_5</name>
    <name evidence="4" type="ORF">K227x_44330</name>
</gene>
<evidence type="ECO:0000313" key="4">
    <source>
        <dbReference type="EMBL" id="QDT06026.1"/>
    </source>
</evidence>
<dbReference type="AlphaFoldDB" id="A0A517NFV4"/>
<keyword evidence="3" id="KW-0812">Transmembrane</keyword>